<dbReference type="InterPro" id="IPR041709">
    <property type="entry name" value="EF-Tu_GTP-bd"/>
</dbReference>
<dbReference type="PRINTS" id="PR00315">
    <property type="entry name" value="ELONGATNFCT"/>
</dbReference>
<evidence type="ECO:0000256" key="8">
    <source>
        <dbReference type="ARBA" id="ARBA00023134"/>
    </source>
</evidence>
<keyword evidence="7 13" id="KW-0648">Protein biosynthesis</keyword>
<evidence type="ECO:0000256" key="2">
    <source>
        <dbReference type="ARBA" id="ARBA00022723"/>
    </source>
</evidence>
<comment type="function">
    <text evidence="13">GTP hydrolase that promotes the GTP-dependent binding of aminoacyl-tRNA to the A-site of ribosomes during protein biosynthesis.</text>
</comment>
<evidence type="ECO:0000256" key="3">
    <source>
        <dbReference type="ARBA" id="ARBA00022741"/>
    </source>
</evidence>
<dbReference type="InterPro" id="IPR031157">
    <property type="entry name" value="G_TR_CS"/>
</dbReference>
<evidence type="ECO:0000256" key="11">
    <source>
        <dbReference type="ARBA" id="ARBA00063778"/>
    </source>
</evidence>
<evidence type="ECO:0000256" key="12">
    <source>
        <dbReference type="ARBA" id="ARBA00064283"/>
    </source>
</evidence>
<dbReference type="PANTHER" id="PTHR43721:SF22">
    <property type="entry name" value="ELONGATION FACTOR TU, MITOCHONDRIAL"/>
    <property type="match status" value="1"/>
</dbReference>
<dbReference type="InterPro" id="IPR009000">
    <property type="entry name" value="Transl_B-barrel_sf"/>
</dbReference>
<keyword evidence="2 13" id="KW-0479">Metal-binding</keyword>
<feature type="domain" description="Tr-type G" evidence="14">
    <location>
        <begin position="10"/>
        <end position="207"/>
    </location>
</feature>
<dbReference type="CDD" id="cd01884">
    <property type="entry name" value="EF_Tu"/>
    <property type="match status" value="1"/>
</dbReference>
<comment type="subunit">
    <text evidence="12">(Microbial infection) Upon infection by bacteriophage Qbeta, part of the viral RNA-dependent RNA polymerase complex, the other subunits are the viral replicase catalytic subunit (AC P14647), host ribosomal protein S1 and EF-Ts.</text>
</comment>
<feature type="binding site" evidence="13">
    <location>
        <position position="26"/>
    </location>
    <ligand>
        <name>Mg(2+)</name>
        <dbReference type="ChEBI" id="CHEBI:18420"/>
    </ligand>
</feature>
<dbReference type="InterPro" id="IPR000795">
    <property type="entry name" value="T_Tr_GTP-bd_dom"/>
</dbReference>
<keyword evidence="3 13" id="KW-0547">Nucleotide-binding</keyword>
<dbReference type="InterPro" id="IPR027417">
    <property type="entry name" value="P-loop_NTPase"/>
</dbReference>
<evidence type="ECO:0000256" key="5">
    <source>
        <dbReference type="ARBA" id="ARBA00022801"/>
    </source>
</evidence>
<evidence type="ECO:0000313" key="15">
    <source>
        <dbReference type="EMBL" id="XCJ79900.1"/>
    </source>
</evidence>
<dbReference type="SUPFAM" id="SSF50447">
    <property type="entry name" value="Translation proteins"/>
    <property type="match status" value="1"/>
</dbReference>
<dbReference type="Pfam" id="PF00009">
    <property type="entry name" value="GTP_EFTU"/>
    <property type="match status" value="1"/>
</dbReference>
<dbReference type="NCBIfam" id="NF009373">
    <property type="entry name" value="PRK12736.1"/>
    <property type="match status" value="1"/>
</dbReference>
<dbReference type="GO" id="GO:0000287">
    <property type="term" value="F:magnesium ion binding"/>
    <property type="evidence" value="ECO:0007669"/>
    <property type="project" value="UniProtKB-UniRule"/>
</dbReference>
<keyword evidence="6 13" id="KW-0460">Magnesium</keyword>
<evidence type="ECO:0000256" key="7">
    <source>
        <dbReference type="ARBA" id="ARBA00022917"/>
    </source>
</evidence>
<dbReference type="CDD" id="cd03707">
    <property type="entry name" value="EFTU_III"/>
    <property type="match status" value="1"/>
</dbReference>
<dbReference type="GO" id="GO:0003746">
    <property type="term" value="F:translation elongation factor activity"/>
    <property type="evidence" value="ECO:0007669"/>
    <property type="project" value="UniProtKB-UniRule"/>
</dbReference>
<dbReference type="PANTHER" id="PTHR43721">
    <property type="entry name" value="ELONGATION FACTOR TU-RELATED"/>
    <property type="match status" value="1"/>
</dbReference>
<feature type="binding site" evidence="13">
    <location>
        <begin position="81"/>
        <end position="85"/>
    </location>
    <ligand>
        <name>GTP</name>
        <dbReference type="ChEBI" id="CHEBI:37565"/>
    </ligand>
</feature>
<dbReference type="Pfam" id="PF03144">
    <property type="entry name" value="GTP_EFTU_D2"/>
    <property type="match status" value="1"/>
</dbReference>
<dbReference type="FunFam" id="3.40.50.300:FF:000003">
    <property type="entry name" value="Elongation factor Tu"/>
    <property type="match status" value="1"/>
</dbReference>
<keyword evidence="5 13" id="KW-0378">Hydrolase</keyword>
<dbReference type="RefSeq" id="WP_035470363.1">
    <property type="nucleotide sequence ID" value="NZ_CP159578.1"/>
</dbReference>
<evidence type="ECO:0000256" key="9">
    <source>
        <dbReference type="ARBA" id="ARBA00029554"/>
    </source>
</evidence>
<comment type="subunit">
    <text evidence="11">Monomer. Heterotetramer composed of two EF-Ts.EF-Tu dimer complexes.</text>
</comment>
<dbReference type="InterPro" id="IPR009001">
    <property type="entry name" value="Transl_elong_EF1A/Init_IF2_C"/>
</dbReference>
<sequence length="397" mass="43540">MAKEKFERSKPHVNVGTIGHVDHGKTTLTAALTRVSAEVFGGEWRQFDTIDNAPEERERGITIATAHVEYQSEVRHYAHVDCPGHADYVKNMITGAAQMDGAILVCSAADGPMPQTREHILLSRQVGVPYIVVFLNKADMVDDEELLELVEMEVRELLNEYDFPGDDTPIIIGSALMALEGKDDNGMGTTAVANLIKSLDDYIPEPERAIDQPFLMPIEDVFSISGRGTVVTGRVERGLVKSGEEVEIVGIHDTTKTTVTGVEMFRKLLDEGRAGENIGALLRGTKRDDVERGQVLAKPGTITPHTKFEAEVYVLSKEEGGRHTPFFKGYRPQFYFRTTDVTGTCELPEGVEMVMPGDNVQMVVTLIAPIAMEDGLRFAIREGGRTVGAGVVAKIIE</sequence>
<evidence type="ECO:0000256" key="6">
    <source>
        <dbReference type="ARBA" id="ARBA00022842"/>
    </source>
</evidence>
<comment type="similarity">
    <text evidence="1 13">Belongs to the TRAFAC class translation factor GTPase superfamily. Classic translation factor GTPase family. EF-Tu/EF-1A subfamily.</text>
</comment>
<dbReference type="HAMAP" id="MF_00118_B">
    <property type="entry name" value="EF_Tu_B"/>
    <property type="match status" value="1"/>
</dbReference>
<keyword evidence="8 13" id="KW-0342">GTP-binding</keyword>
<gene>
    <name evidence="13 15" type="primary">tuf</name>
    <name evidence="15" type="ORF">ABV408_01645</name>
</gene>
<dbReference type="Pfam" id="PF03143">
    <property type="entry name" value="GTP_EFTU_D3"/>
    <property type="match status" value="1"/>
</dbReference>
<evidence type="ECO:0000256" key="13">
    <source>
        <dbReference type="HAMAP-Rule" id="MF_00118"/>
    </source>
</evidence>
<dbReference type="NCBIfam" id="NF009372">
    <property type="entry name" value="PRK12735.1"/>
    <property type="match status" value="1"/>
</dbReference>
<dbReference type="EC" id="3.6.5.3" evidence="13"/>
<feature type="binding site" evidence="13">
    <location>
        <begin position="136"/>
        <end position="139"/>
    </location>
    <ligand>
        <name>GTP</name>
        <dbReference type="ChEBI" id="CHEBI:37565"/>
    </ligand>
</feature>
<dbReference type="GO" id="GO:0005525">
    <property type="term" value="F:GTP binding"/>
    <property type="evidence" value="ECO:0007669"/>
    <property type="project" value="UniProtKB-UniRule"/>
</dbReference>
<dbReference type="SUPFAM" id="SSF50465">
    <property type="entry name" value="EF-Tu/eEF-1alpha/eIF2-gamma C-terminal domain"/>
    <property type="match status" value="1"/>
</dbReference>
<dbReference type="InterPro" id="IPR004541">
    <property type="entry name" value="Transl_elong_EFTu/EF1A_bac/org"/>
</dbReference>
<dbReference type="NCBIfam" id="TIGR00231">
    <property type="entry name" value="small_GTP"/>
    <property type="match status" value="1"/>
</dbReference>
<dbReference type="CDD" id="cd03697">
    <property type="entry name" value="EFTU_II"/>
    <property type="match status" value="1"/>
</dbReference>
<accession>A0AB74UFT5</accession>
<dbReference type="GO" id="GO:0003924">
    <property type="term" value="F:GTPase activity"/>
    <property type="evidence" value="ECO:0007669"/>
    <property type="project" value="UniProtKB-UniRule"/>
</dbReference>
<name>A0AB74UFT5_9GAMM</name>
<reference evidence="15" key="1">
    <citation type="submission" date="2024-06" db="EMBL/GenBank/DDBJ databases">
        <title>Complete genome of Salinicola endophyticus HNIBRBA4755.</title>
        <authorList>
            <person name="Shin S.Y."/>
            <person name="Kang H."/>
            <person name="Song J."/>
        </authorList>
    </citation>
    <scope>NUCLEOTIDE SEQUENCE</scope>
    <source>
        <strain evidence="15">HNIBRBA4755</strain>
    </source>
</reference>
<keyword evidence="4 13" id="KW-0251">Elongation factor</keyword>
<evidence type="ECO:0000259" key="14">
    <source>
        <dbReference type="PROSITE" id="PS51722"/>
    </source>
</evidence>
<dbReference type="PROSITE" id="PS00301">
    <property type="entry name" value="G_TR_1"/>
    <property type="match status" value="1"/>
</dbReference>
<comment type="function">
    <text evidence="10">May play an important regulatory role in cell growth and in the bacterial response to nutrient deprivation.</text>
</comment>
<dbReference type="AlphaFoldDB" id="A0AB74UFT5"/>
<dbReference type="Gene3D" id="3.40.50.300">
    <property type="entry name" value="P-loop containing nucleotide triphosphate hydrolases"/>
    <property type="match status" value="1"/>
</dbReference>
<dbReference type="PROSITE" id="PS51722">
    <property type="entry name" value="G_TR_2"/>
    <property type="match status" value="1"/>
</dbReference>
<dbReference type="GO" id="GO:0005829">
    <property type="term" value="C:cytosol"/>
    <property type="evidence" value="ECO:0007669"/>
    <property type="project" value="TreeGrafter"/>
</dbReference>
<evidence type="ECO:0000256" key="1">
    <source>
        <dbReference type="ARBA" id="ARBA00007249"/>
    </source>
</evidence>
<evidence type="ECO:0000256" key="4">
    <source>
        <dbReference type="ARBA" id="ARBA00022768"/>
    </source>
</evidence>
<dbReference type="NCBIfam" id="TIGR00485">
    <property type="entry name" value="EF-Tu"/>
    <property type="match status" value="1"/>
</dbReference>
<dbReference type="SUPFAM" id="SSF52540">
    <property type="entry name" value="P-loop containing nucleoside triphosphate hydrolases"/>
    <property type="match status" value="1"/>
</dbReference>
<dbReference type="InterPro" id="IPR004160">
    <property type="entry name" value="Transl_elong_EFTu/EF1A_C"/>
</dbReference>
<comment type="catalytic activity">
    <reaction evidence="13">
        <text>GTP + H2O = GDP + phosphate + H(+)</text>
        <dbReference type="Rhea" id="RHEA:19669"/>
        <dbReference type="ChEBI" id="CHEBI:15377"/>
        <dbReference type="ChEBI" id="CHEBI:15378"/>
        <dbReference type="ChEBI" id="CHEBI:37565"/>
        <dbReference type="ChEBI" id="CHEBI:43474"/>
        <dbReference type="ChEBI" id="CHEBI:58189"/>
        <dbReference type="EC" id="3.6.5.3"/>
    </reaction>
</comment>
<dbReference type="FunFam" id="2.40.30.10:FF:000001">
    <property type="entry name" value="Elongation factor Tu"/>
    <property type="match status" value="1"/>
</dbReference>
<dbReference type="InterPro" id="IPR050055">
    <property type="entry name" value="EF-Tu_GTPase"/>
</dbReference>
<dbReference type="NCBIfam" id="NF000766">
    <property type="entry name" value="PRK00049.1"/>
    <property type="match status" value="1"/>
</dbReference>
<organism evidence="15">
    <name type="scientific">Salinicola endophyticus</name>
    <dbReference type="NCBI Taxonomy" id="1949083"/>
    <lineage>
        <taxon>Bacteria</taxon>
        <taxon>Pseudomonadati</taxon>
        <taxon>Pseudomonadota</taxon>
        <taxon>Gammaproteobacteria</taxon>
        <taxon>Oceanospirillales</taxon>
        <taxon>Halomonadaceae</taxon>
        <taxon>Salinicola</taxon>
    </lineage>
</organism>
<dbReference type="InterPro" id="IPR004161">
    <property type="entry name" value="EFTu-like_2"/>
</dbReference>
<dbReference type="InterPro" id="IPR005225">
    <property type="entry name" value="Small_GTP-bd"/>
</dbReference>
<dbReference type="Gene3D" id="2.40.30.10">
    <property type="entry name" value="Translation factors"/>
    <property type="match status" value="2"/>
</dbReference>
<dbReference type="EMBL" id="CP159578">
    <property type="protein sequence ID" value="XCJ79900.1"/>
    <property type="molecule type" value="Genomic_DNA"/>
</dbReference>
<dbReference type="InterPro" id="IPR033720">
    <property type="entry name" value="EFTU_2"/>
</dbReference>
<keyword evidence="13" id="KW-0963">Cytoplasm</keyword>
<comment type="subcellular location">
    <subcellularLocation>
        <location evidence="13">Cytoplasm</location>
    </subcellularLocation>
</comment>
<proteinExistence type="inferred from homology"/>
<evidence type="ECO:0000256" key="10">
    <source>
        <dbReference type="ARBA" id="ARBA00058140"/>
    </source>
</evidence>
<feature type="binding site" evidence="13">
    <location>
        <begin position="19"/>
        <end position="26"/>
    </location>
    <ligand>
        <name>GTP</name>
        <dbReference type="ChEBI" id="CHEBI:37565"/>
    </ligand>
</feature>
<protein>
    <recommendedName>
        <fullName evidence="9 13">Elongation factor Tu</fullName>
        <shortName evidence="13">EF-Tu</shortName>
        <ecNumber evidence="13">3.6.5.3</ecNumber>
    </recommendedName>
</protein>